<accession>A0A1G9WCR8</accession>
<evidence type="ECO:0000256" key="4">
    <source>
        <dbReference type="ARBA" id="ARBA00022729"/>
    </source>
</evidence>
<dbReference type="InterPro" id="IPR057739">
    <property type="entry name" value="Glyco_hydro_29_N"/>
</dbReference>
<dbReference type="GO" id="GO:0004560">
    <property type="term" value="F:alpha-L-fucosidase activity"/>
    <property type="evidence" value="ECO:0007669"/>
    <property type="project" value="InterPro"/>
</dbReference>
<dbReference type="InterPro" id="IPR017853">
    <property type="entry name" value="GH"/>
</dbReference>
<comment type="function">
    <text evidence="1">Alpha-L-fucosidase is responsible for hydrolyzing the alpha-1,6-linked fucose joined to the reducing-end N-acetylglucosamine of the carbohydrate moieties of glycoproteins.</text>
</comment>
<feature type="signal peptide" evidence="7">
    <location>
        <begin position="1"/>
        <end position="21"/>
    </location>
</feature>
<keyword evidence="10" id="KW-1185">Reference proteome</keyword>
<dbReference type="InterPro" id="IPR013780">
    <property type="entry name" value="Glyco_hydro_b"/>
</dbReference>
<dbReference type="PANTHER" id="PTHR10030">
    <property type="entry name" value="ALPHA-L-FUCOSIDASE"/>
    <property type="match status" value="1"/>
</dbReference>
<evidence type="ECO:0000256" key="5">
    <source>
        <dbReference type="ARBA" id="ARBA00022801"/>
    </source>
</evidence>
<dbReference type="InterPro" id="IPR016286">
    <property type="entry name" value="FUC_metazoa-typ"/>
</dbReference>
<dbReference type="InterPro" id="IPR000933">
    <property type="entry name" value="Glyco_hydro_29"/>
</dbReference>
<protein>
    <recommendedName>
        <fullName evidence="3">alpha-L-fucosidase</fullName>
        <ecNumber evidence="3">3.2.1.51</ecNumber>
    </recommendedName>
</protein>
<keyword evidence="4 7" id="KW-0732">Signal</keyword>
<dbReference type="EC" id="3.2.1.51" evidence="3"/>
<evidence type="ECO:0000259" key="8">
    <source>
        <dbReference type="Pfam" id="PF01120"/>
    </source>
</evidence>
<dbReference type="Pfam" id="PF01120">
    <property type="entry name" value="Alpha_L_fucos"/>
    <property type="match status" value="1"/>
</dbReference>
<comment type="similarity">
    <text evidence="2">Belongs to the glycosyl hydrolase 29 family.</text>
</comment>
<evidence type="ECO:0000256" key="7">
    <source>
        <dbReference type="SAM" id="SignalP"/>
    </source>
</evidence>
<evidence type="ECO:0000256" key="3">
    <source>
        <dbReference type="ARBA" id="ARBA00012662"/>
    </source>
</evidence>
<dbReference type="GO" id="GO:0006004">
    <property type="term" value="P:fucose metabolic process"/>
    <property type="evidence" value="ECO:0007669"/>
    <property type="project" value="InterPro"/>
</dbReference>
<dbReference type="OrthoDB" id="107551at2"/>
<dbReference type="Gene3D" id="2.60.40.1180">
    <property type="entry name" value="Golgi alpha-mannosidase II"/>
    <property type="match status" value="1"/>
</dbReference>
<evidence type="ECO:0000256" key="1">
    <source>
        <dbReference type="ARBA" id="ARBA00004071"/>
    </source>
</evidence>
<dbReference type="Proteomes" id="UP000183200">
    <property type="component" value="Unassembled WGS sequence"/>
</dbReference>
<evidence type="ECO:0000313" key="9">
    <source>
        <dbReference type="EMBL" id="SDM81986.1"/>
    </source>
</evidence>
<dbReference type="STRING" id="430522.BFS30_06720"/>
<dbReference type="GO" id="GO:0005764">
    <property type="term" value="C:lysosome"/>
    <property type="evidence" value="ECO:0007669"/>
    <property type="project" value="TreeGrafter"/>
</dbReference>
<gene>
    <name evidence="9" type="ORF">SAMN05421820_105125</name>
</gene>
<evidence type="ECO:0000256" key="6">
    <source>
        <dbReference type="ARBA" id="ARBA00023295"/>
    </source>
</evidence>
<dbReference type="PRINTS" id="PR00741">
    <property type="entry name" value="GLHYDRLASE29"/>
</dbReference>
<evidence type="ECO:0000256" key="2">
    <source>
        <dbReference type="ARBA" id="ARBA00007951"/>
    </source>
</evidence>
<feature type="chain" id="PRO_5010346908" description="alpha-L-fucosidase" evidence="7">
    <location>
        <begin position="22"/>
        <end position="714"/>
    </location>
</feature>
<reference evidence="10" key="1">
    <citation type="submission" date="2016-10" db="EMBL/GenBank/DDBJ databases">
        <authorList>
            <person name="Varghese N."/>
            <person name="Submissions S."/>
        </authorList>
    </citation>
    <scope>NUCLEOTIDE SEQUENCE [LARGE SCALE GENOMIC DNA]</scope>
    <source>
        <strain evidence="10">DSM 19110</strain>
    </source>
</reference>
<dbReference type="EMBL" id="FNGY01000005">
    <property type="protein sequence ID" value="SDM81986.1"/>
    <property type="molecule type" value="Genomic_DNA"/>
</dbReference>
<organism evidence="9 10">
    <name type="scientific">Pedobacter steynii</name>
    <dbReference type="NCBI Taxonomy" id="430522"/>
    <lineage>
        <taxon>Bacteria</taxon>
        <taxon>Pseudomonadati</taxon>
        <taxon>Bacteroidota</taxon>
        <taxon>Sphingobacteriia</taxon>
        <taxon>Sphingobacteriales</taxon>
        <taxon>Sphingobacteriaceae</taxon>
        <taxon>Pedobacter</taxon>
    </lineage>
</organism>
<keyword evidence="5" id="KW-0378">Hydrolase</keyword>
<dbReference type="RefSeq" id="WP_083361891.1">
    <property type="nucleotide sequence ID" value="NZ_FNGY01000005.1"/>
</dbReference>
<dbReference type="PANTHER" id="PTHR10030:SF37">
    <property type="entry name" value="ALPHA-L-FUCOSIDASE-RELATED"/>
    <property type="match status" value="1"/>
</dbReference>
<dbReference type="Gene3D" id="3.20.20.80">
    <property type="entry name" value="Glycosidases"/>
    <property type="match status" value="1"/>
</dbReference>
<keyword evidence="6" id="KW-0326">Glycosidase</keyword>
<proteinExistence type="inferred from homology"/>
<dbReference type="SMART" id="SM00812">
    <property type="entry name" value="Alpha_L_fucos"/>
    <property type="match status" value="1"/>
</dbReference>
<dbReference type="SUPFAM" id="SSF51445">
    <property type="entry name" value="(Trans)glycosidases"/>
    <property type="match status" value="1"/>
</dbReference>
<feature type="domain" description="Glycoside hydrolase family 29 N-terminal" evidence="8">
    <location>
        <begin position="23"/>
        <end position="333"/>
    </location>
</feature>
<name>A0A1G9WCR8_9SPHI</name>
<evidence type="ECO:0000313" key="10">
    <source>
        <dbReference type="Proteomes" id="UP000183200"/>
    </source>
</evidence>
<dbReference type="GO" id="GO:0016139">
    <property type="term" value="P:glycoside catabolic process"/>
    <property type="evidence" value="ECO:0007669"/>
    <property type="project" value="TreeGrafter"/>
</dbReference>
<dbReference type="AlphaFoldDB" id="A0A1G9WCR8"/>
<sequence>MKHKSGILLFMLLLWSSFSFSQHDPKALKAWQDQKYTMFIHYGIYSVLGGVWEGKPVSKGLSEQIQAHAGIYSDTYAKVAKRFNPEKWNPDSIVSLAKKAGMRSIVITSKHHDGFCMFKTNTTDFNVVDATPYKRDVLKELSEACKLGGLRFGLYFSLIDWHYPQASPISSSNSDYITPEHVEYNKKQITELLSNYGPVSELWFDMGSQSATESRELRDLVHRLQPDCMIGSRIGNDMGDFNVMGDNQEPDYTIGVPWQSPASFFDETWSYRSWQNRGSEEEKTREKLTSLIRVVSRGGNFLLNIGPKGDGSVVDFEKDVLLKIGKWLNKNGEAIYGADPDPFHVSFKWGSLTSKTNKIFLHLMENPENGQITLPELQGKIKSITVLGEAKQKVVFSQDQSGVKITVPAGLDINKEFKVIAITFVNGYQVPPANIVALNKEEIVLNSHNAFKHYSNSGIDYNTRYQSTVKESWTLQALETGKYIPGIYYSDQEKGKTIDLELNGKVSAVSFSDGSVEELPKSGAIGWGAIYLSGPSGAGIDGFPGDIHNVNPKQGWGRNTDQIWTKKTEWKNNEQYTLAAETETAVYLMQEINSEADQSYLAGITSTDGVIVTLNGEILAKHNNPFKEAKLNDVILLPLKKGKNQLLVKFYNGYKKDITLGINNNLKQQVYYKELPELNMEKGKYYPFSWQLHRPLSPHTTLGLSNVALKLHRK</sequence>